<dbReference type="PANTHER" id="PTHR10655">
    <property type="entry name" value="LYSOPHOSPHOLIPASE-RELATED"/>
    <property type="match status" value="1"/>
</dbReference>
<dbReference type="SUPFAM" id="SSF53474">
    <property type="entry name" value="alpha/beta-Hydrolases"/>
    <property type="match status" value="1"/>
</dbReference>
<dbReference type="Proteomes" id="UP000198372">
    <property type="component" value="Unassembled WGS sequence"/>
</dbReference>
<dbReference type="PANTHER" id="PTHR10655:SF17">
    <property type="entry name" value="LYSOPHOSPHOLIPASE-LIKE PROTEIN 1"/>
    <property type="match status" value="1"/>
</dbReference>
<evidence type="ECO:0000256" key="5">
    <source>
        <dbReference type="ARBA" id="ARBA00022801"/>
    </source>
</evidence>
<keyword evidence="6" id="KW-0443">Lipid metabolism</keyword>
<accession>A0A238F4K7</accession>
<comment type="function">
    <text evidence="7">Hydrolyzes fatty acids from S-acylated cysteine residues in proteins with a strong preference for palmitoylated G-alpha proteins over other acyl substrates. Mediates the deacylation of G-alpha proteins such as GPA1 in vivo, but has weak or no activity toward palmitoylated Ras proteins. Has weak lysophospholipase activity in vitro; however such activity may not exist in vivo.</text>
</comment>
<keyword evidence="5" id="KW-0378">Hydrolase</keyword>
<dbReference type="GO" id="GO:0008474">
    <property type="term" value="F:palmitoyl-(protein) hydrolase activity"/>
    <property type="evidence" value="ECO:0007669"/>
    <property type="project" value="UniProtKB-EC"/>
</dbReference>
<comment type="catalytic activity">
    <reaction evidence="9">
        <text>S-hexadecanoyl-L-cysteinyl-[protein] + H2O = L-cysteinyl-[protein] + hexadecanoate + H(+)</text>
        <dbReference type="Rhea" id="RHEA:19233"/>
        <dbReference type="Rhea" id="RHEA-COMP:10131"/>
        <dbReference type="Rhea" id="RHEA-COMP:11032"/>
        <dbReference type="ChEBI" id="CHEBI:7896"/>
        <dbReference type="ChEBI" id="CHEBI:15377"/>
        <dbReference type="ChEBI" id="CHEBI:15378"/>
        <dbReference type="ChEBI" id="CHEBI:29950"/>
        <dbReference type="ChEBI" id="CHEBI:74151"/>
        <dbReference type="EC" id="3.1.2.22"/>
    </reaction>
</comment>
<dbReference type="InterPro" id="IPR003140">
    <property type="entry name" value="PLipase/COase/thioEstase"/>
</dbReference>
<dbReference type="Gene3D" id="3.40.50.1820">
    <property type="entry name" value="alpha/beta hydrolase"/>
    <property type="match status" value="1"/>
</dbReference>
<protein>
    <recommendedName>
        <fullName evidence="3">Acyl-protein thioesterase 1</fullName>
        <ecNumber evidence="2">3.1.2.22</ecNumber>
    </recommendedName>
    <alternativeName>
        <fullName evidence="8">Palmitoyl-protein hydrolase</fullName>
    </alternativeName>
</protein>
<evidence type="ECO:0000256" key="4">
    <source>
        <dbReference type="ARBA" id="ARBA00022487"/>
    </source>
</evidence>
<keyword evidence="6" id="KW-0276">Fatty acid metabolism</keyword>
<evidence type="ECO:0000259" key="10">
    <source>
        <dbReference type="Pfam" id="PF02230"/>
    </source>
</evidence>
<evidence type="ECO:0000313" key="11">
    <source>
        <dbReference type="EMBL" id="SCV68910.1"/>
    </source>
</evidence>
<dbReference type="GO" id="GO:0006631">
    <property type="term" value="P:fatty acid metabolic process"/>
    <property type="evidence" value="ECO:0007669"/>
    <property type="project" value="UniProtKB-KW"/>
</dbReference>
<name>A0A238F4K7_9BASI</name>
<keyword evidence="12" id="KW-1185">Reference proteome</keyword>
<dbReference type="Pfam" id="PF02230">
    <property type="entry name" value="Abhydrolase_2"/>
    <property type="match status" value="1"/>
</dbReference>
<evidence type="ECO:0000256" key="7">
    <source>
        <dbReference type="ARBA" id="ARBA00029392"/>
    </source>
</evidence>
<organism evidence="11 12">
    <name type="scientific">Microbotryum intermedium</name>
    <dbReference type="NCBI Taxonomy" id="269621"/>
    <lineage>
        <taxon>Eukaryota</taxon>
        <taxon>Fungi</taxon>
        <taxon>Dikarya</taxon>
        <taxon>Basidiomycota</taxon>
        <taxon>Pucciniomycotina</taxon>
        <taxon>Microbotryomycetes</taxon>
        <taxon>Microbotryales</taxon>
        <taxon>Microbotryaceae</taxon>
        <taxon>Microbotryum</taxon>
    </lineage>
</organism>
<dbReference type="EMBL" id="FMSP01000003">
    <property type="protein sequence ID" value="SCV68910.1"/>
    <property type="molecule type" value="Genomic_DNA"/>
</dbReference>
<gene>
    <name evidence="11" type="ORF">BQ2448_1031</name>
</gene>
<evidence type="ECO:0000313" key="12">
    <source>
        <dbReference type="Proteomes" id="UP000198372"/>
    </source>
</evidence>
<keyword evidence="4" id="KW-0719">Serine esterase</keyword>
<evidence type="ECO:0000256" key="6">
    <source>
        <dbReference type="ARBA" id="ARBA00022832"/>
    </source>
</evidence>
<evidence type="ECO:0000256" key="8">
    <source>
        <dbReference type="ARBA" id="ARBA00031195"/>
    </source>
</evidence>
<dbReference type="InterPro" id="IPR029058">
    <property type="entry name" value="AB_hydrolase_fold"/>
</dbReference>
<feature type="domain" description="Phospholipase/carboxylesterase/thioesterase" evidence="10">
    <location>
        <begin position="108"/>
        <end position="209"/>
    </location>
</feature>
<dbReference type="OrthoDB" id="2418081at2759"/>
<sequence length="268" mass="30146">MLRGTNTIVRSSSFIPIFAYLLQGLEQHSSDMNIQEMVGDQFPTTRWVMPRAHDKRVTVFGHDKAMYESARELNAVISHERDELIRGLRTRGGLSSEESSSLGARGRRSAAQMRKIVPGEFGTLAEKEWANQRILLGVFSQGGAMALLSSLTNKYQLGGVFVLSGFLRMREKLPQYAADRHQKNIPVFWGHGENDSYVPCVVEDATASVALLRSSKPNRVEEGGVGLHHLQFMTYPNFDHAWFDGELIDLAVWMSNLLENLQMPFIFS</sequence>
<dbReference type="InterPro" id="IPR050565">
    <property type="entry name" value="LYPA1-2/EST-like"/>
</dbReference>
<dbReference type="STRING" id="269621.A0A238F4K7"/>
<dbReference type="AlphaFoldDB" id="A0A238F4K7"/>
<reference evidence="12" key="1">
    <citation type="submission" date="2016-09" db="EMBL/GenBank/DDBJ databases">
        <authorList>
            <person name="Jeantristanb JTB J.-T."/>
            <person name="Ricardo R."/>
        </authorList>
    </citation>
    <scope>NUCLEOTIDE SEQUENCE [LARGE SCALE GENOMIC DNA]</scope>
</reference>
<evidence type="ECO:0000256" key="1">
    <source>
        <dbReference type="ARBA" id="ARBA00006499"/>
    </source>
</evidence>
<evidence type="ECO:0000256" key="2">
    <source>
        <dbReference type="ARBA" id="ARBA00012423"/>
    </source>
</evidence>
<evidence type="ECO:0000256" key="9">
    <source>
        <dbReference type="ARBA" id="ARBA00047337"/>
    </source>
</evidence>
<evidence type="ECO:0000256" key="3">
    <source>
        <dbReference type="ARBA" id="ARBA00014923"/>
    </source>
</evidence>
<dbReference type="GO" id="GO:0052689">
    <property type="term" value="F:carboxylic ester hydrolase activity"/>
    <property type="evidence" value="ECO:0007669"/>
    <property type="project" value="UniProtKB-KW"/>
</dbReference>
<dbReference type="GO" id="GO:0005737">
    <property type="term" value="C:cytoplasm"/>
    <property type="evidence" value="ECO:0007669"/>
    <property type="project" value="TreeGrafter"/>
</dbReference>
<dbReference type="EC" id="3.1.2.22" evidence="2"/>
<comment type="similarity">
    <text evidence="1">Belongs to the AB hydrolase superfamily. AB hydrolase 2 family.</text>
</comment>
<proteinExistence type="inferred from homology"/>